<organism evidence="2 3">
    <name type="scientific">Candidatus Iainarchaeum sp</name>
    <dbReference type="NCBI Taxonomy" id="3101447"/>
    <lineage>
        <taxon>Archaea</taxon>
        <taxon>Candidatus Iainarchaeota</taxon>
        <taxon>Candidatus Iainarchaeia</taxon>
        <taxon>Candidatus Iainarchaeales</taxon>
        <taxon>Candidatus Iainarchaeaceae</taxon>
        <taxon>Candidatus Iainarchaeum</taxon>
    </lineage>
</organism>
<proteinExistence type="predicted"/>
<keyword evidence="1" id="KW-0812">Transmembrane</keyword>
<evidence type="ECO:0000256" key="1">
    <source>
        <dbReference type="SAM" id="Phobius"/>
    </source>
</evidence>
<protein>
    <recommendedName>
        <fullName evidence="4">DUF3592 domain-containing protein</fullName>
    </recommendedName>
</protein>
<dbReference type="EMBL" id="JABJNZ010000046">
    <property type="protein sequence ID" value="MBT4870558.1"/>
    <property type="molecule type" value="Genomic_DNA"/>
</dbReference>
<gene>
    <name evidence="2" type="ORF">HON47_03225</name>
</gene>
<accession>A0A8T5GFR0</accession>
<name>A0A8T5GFR0_9ARCH</name>
<evidence type="ECO:0000313" key="3">
    <source>
        <dbReference type="Proteomes" id="UP000722459"/>
    </source>
</evidence>
<dbReference type="AlphaFoldDB" id="A0A8T5GFR0"/>
<sequence>MINGWIGHALTDSGKRLITVLILGIFFTIVGIYGLFHLYDLQTNYTSAEAIVIESLNQGENIYGIEVRFTTQNHELIETKLKFNSSNPLTPGETIPILYNINNPNVAQKDSSSPLLVLFFLALGILFDLWATHLFKTMDEQ</sequence>
<feature type="transmembrane region" description="Helical" evidence="1">
    <location>
        <begin position="17"/>
        <end position="36"/>
    </location>
</feature>
<keyword evidence="1" id="KW-0472">Membrane</keyword>
<feature type="transmembrane region" description="Helical" evidence="1">
    <location>
        <begin position="115"/>
        <end position="135"/>
    </location>
</feature>
<reference evidence="2" key="1">
    <citation type="journal article" date="2021" name="ISME J.">
        <title>Mercury methylation by metabolically versatile and cosmopolitan marine bacteria.</title>
        <authorList>
            <person name="Lin H."/>
            <person name="Ascher D.B."/>
            <person name="Myung Y."/>
            <person name="Lamborg C.H."/>
            <person name="Hallam S.J."/>
            <person name="Gionfriddo C.M."/>
            <person name="Holt K.E."/>
            <person name="Moreau J.W."/>
        </authorList>
    </citation>
    <scope>NUCLEOTIDE SEQUENCE</scope>
    <source>
        <strain evidence="2">SI075_bin30</strain>
    </source>
</reference>
<evidence type="ECO:0000313" key="2">
    <source>
        <dbReference type="EMBL" id="MBT4870558.1"/>
    </source>
</evidence>
<keyword evidence="1" id="KW-1133">Transmembrane helix</keyword>
<comment type="caution">
    <text evidence="2">The sequence shown here is derived from an EMBL/GenBank/DDBJ whole genome shotgun (WGS) entry which is preliminary data.</text>
</comment>
<evidence type="ECO:0008006" key="4">
    <source>
        <dbReference type="Google" id="ProtNLM"/>
    </source>
</evidence>
<dbReference type="Proteomes" id="UP000722459">
    <property type="component" value="Unassembled WGS sequence"/>
</dbReference>